<name>A0AAW0GC85_9APHY</name>
<evidence type="ECO:0000256" key="3">
    <source>
        <dbReference type="HAMAP-Rule" id="MF_03139"/>
    </source>
</evidence>
<dbReference type="EMBL" id="JASBNA010000006">
    <property type="protein sequence ID" value="KAK7690981.1"/>
    <property type="molecule type" value="Genomic_DNA"/>
</dbReference>
<dbReference type="SUPFAM" id="SSF55234">
    <property type="entry name" value="Cyanase C-terminal domain"/>
    <property type="match status" value="1"/>
</dbReference>
<organism evidence="5 6">
    <name type="scientific">Cerrena zonata</name>
    <dbReference type="NCBI Taxonomy" id="2478898"/>
    <lineage>
        <taxon>Eukaryota</taxon>
        <taxon>Fungi</taxon>
        <taxon>Dikarya</taxon>
        <taxon>Basidiomycota</taxon>
        <taxon>Agaricomycotina</taxon>
        <taxon>Agaricomycetes</taxon>
        <taxon>Polyporales</taxon>
        <taxon>Cerrenaceae</taxon>
        <taxon>Cerrena</taxon>
    </lineage>
</organism>
<dbReference type="Pfam" id="PF02560">
    <property type="entry name" value="Cyanate_lyase"/>
    <property type="match status" value="1"/>
</dbReference>
<dbReference type="InterPro" id="IPR008076">
    <property type="entry name" value="Cyanase"/>
</dbReference>
<dbReference type="NCBIfam" id="TIGR00673">
    <property type="entry name" value="cynS"/>
    <property type="match status" value="1"/>
</dbReference>
<dbReference type="SUPFAM" id="SSF47413">
    <property type="entry name" value="lambda repressor-like DNA-binding domains"/>
    <property type="match status" value="1"/>
</dbReference>
<feature type="active site" evidence="3">
    <location>
        <position position="103"/>
    </location>
</feature>
<protein>
    <recommendedName>
        <fullName evidence="3">Cyanate hydratase</fullName>
        <shortName evidence="3">Cyanase</shortName>
        <ecNumber evidence="3">4.2.1.104</ecNumber>
    </recommendedName>
    <alternativeName>
        <fullName evidence="3">Cyanate hydrolase</fullName>
    </alternativeName>
    <alternativeName>
        <fullName evidence="3">Cyanate lyase</fullName>
    </alternativeName>
</protein>
<dbReference type="InterPro" id="IPR003712">
    <property type="entry name" value="Cyanate_lyase_C"/>
</dbReference>
<dbReference type="NCBIfam" id="NF002773">
    <property type="entry name" value="PRK02866.1"/>
    <property type="match status" value="1"/>
</dbReference>
<keyword evidence="2 3" id="KW-0456">Lyase</keyword>
<dbReference type="Gene3D" id="3.30.1160.10">
    <property type="entry name" value="Cyanate lyase, C-terminal domain"/>
    <property type="match status" value="1"/>
</dbReference>
<evidence type="ECO:0000256" key="2">
    <source>
        <dbReference type="ARBA" id="ARBA00023239"/>
    </source>
</evidence>
<evidence type="ECO:0000256" key="1">
    <source>
        <dbReference type="ARBA" id="ARBA00003561"/>
    </source>
</evidence>
<proteinExistence type="inferred from homology"/>
<dbReference type="PANTHER" id="PTHR34186:SF2">
    <property type="entry name" value="CYANATE HYDRATASE"/>
    <property type="match status" value="1"/>
</dbReference>
<dbReference type="InterPro" id="IPR048564">
    <property type="entry name" value="CYNS_N"/>
</dbReference>
<accession>A0AAW0GC85</accession>
<dbReference type="SMART" id="SM01116">
    <property type="entry name" value="Cyanate_lyase"/>
    <property type="match status" value="1"/>
</dbReference>
<dbReference type="InterPro" id="IPR010982">
    <property type="entry name" value="Lambda_DNA-bd_dom_sf"/>
</dbReference>
<feature type="domain" description="Cyanate lyase C-terminal" evidence="4">
    <location>
        <begin position="90"/>
        <end position="162"/>
    </location>
</feature>
<comment type="catalytic activity">
    <reaction evidence="3">
        <text>cyanate + hydrogencarbonate + 3 H(+) = NH4(+) + 2 CO2</text>
        <dbReference type="Rhea" id="RHEA:11120"/>
        <dbReference type="ChEBI" id="CHEBI:15378"/>
        <dbReference type="ChEBI" id="CHEBI:16526"/>
        <dbReference type="ChEBI" id="CHEBI:17544"/>
        <dbReference type="ChEBI" id="CHEBI:28938"/>
        <dbReference type="ChEBI" id="CHEBI:29195"/>
        <dbReference type="EC" id="4.2.1.104"/>
    </reaction>
</comment>
<sequence>MSSVKINTAGEPYSGLPPILSTLAAAKVNKGLTYDAIGKAVDRDEIWVASALLGQAKMTPEELSKISQVLGVDSAALVAELGPHWFPQRGLGPSIPTDPVLYRLYEGVLVYGQAIKAVIHEKFGDGIMSMIDCEVHVDKVEVNGTERVKLTFDGKFLPYKHW</sequence>
<dbReference type="PIRSF" id="PIRSF001263">
    <property type="entry name" value="Cyanate_hydratas"/>
    <property type="match status" value="1"/>
</dbReference>
<comment type="function">
    <text evidence="1 3">Catalyzes the reaction of cyanate with bicarbonate to produce ammonia and carbon dioxide.</text>
</comment>
<dbReference type="HAMAP" id="MF_00535">
    <property type="entry name" value="Cyanate_hydrat"/>
    <property type="match status" value="1"/>
</dbReference>
<dbReference type="Pfam" id="PF21291">
    <property type="entry name" value="CYNS_N"/>
    <property type="match status" value="1"/>
</dbReference>
<dbReference type="CDD" id="cd00559">
    <property type="entry name" value="Cyanase_C"/>
    <property type="match status" value="1"/>
</dbReference>
<dbReference type="PRINTS" id="PR01693">
    <property type="entry name" value="CYANASE"/>
</dbReference>
<feature type="active site" evidence="3">
    <location>
        <position position="129"/>
    </location>
</feature>
<dbReference type="GO" id="GO:0003677">
    <property type="term" value="F:DNA binding"/>
    <property type="evidence" value="ECO:0007669"/>
    <property type="project" value="InterPro"/>
</dbReference>
<dbReference type="Proteomes" id="UP001385951">
    <property type="component" value="Unassembled WGS sequence"/>
</dbReference>
<reference evidence="5 6" key="1">
    <citation type="submission" date="2022-09" db="EMBL/GenBank/DDBJ databases">
        <authorList>
            <person name="Palmer J.M."/>
        </authorList>
    </citation>
    <scope>NUCLEOTIDE SEQUENCE [LARGE SCALE GENOMIC DNA]</scope>
    <source>
        <strain evidence="5 6">DSM 7382</strain>
    </source>
</reference>
<feature type="active site" evidence="3">
    <location>
        <position position="106"/>
    </location>
</feature>
<evidence type="ECO:0000313" key="5">
    <source>
        <dbReference type="EMBL" id="KAK7690981.1"/>
    </source>
</evidence>
<keyword evidence="6" id="KW-1185">Reference proteome</keyword>
<dbReference type="InterPro" id="IPR036581">
    <property type="entry name" value="Cyanate_lyase_C_sf"/>
</dbReference>
<dbReference type="PANTHER" id="PTHR34186">
    <property type="entry name" value="CYANATE HYDRATASE"/>
    <property type="match status" value="1"/>
</dbReference>
<dbReference type="Gene3D" id="1.10.260.40">
    <property type="entry name" value="lambda repressor-like DNA-binding domains"/>
    <property type="match status" value="1"/>
</dbReference>
<comment type="caution">
    <text evidence="5">The sequence shown here is derived from an EMBL/GenBank/DDBJ whole genome shotgun (WGS) entry which is preliminary data.</text>
</comment>
<dbReference type="AlphaFoldDB" id="A0AAW0GC85"/>
<comment type="similarity">
    <text evidence="3">Belongs to the cyanase family.</text>
</comment>
<dbReference type="EC" id="4.2.1.104" evidence="3"/>
<gene>
    <name evidence="3" type="primary">cyn1</name>
    <name evidence="5" type="ORF">QCA50_006084</name>
</gene>
<dbReference type="GO" id="GO:0008824">
    <property type="term" value="F:cyanate hydratase activity"/>
    <property type="evidence" value="ECO:0007669"/>
    <property type="project" value="UniProtKB-UniRule"/>
</dbReference>
<evidence type="ECO:0000313" key="6">
    <source>
        <dbReference type="Proteomes" id="UP001385951"/>
    </source>
</evidence>
<evidence type="ECO:0000259" key="4">
    <source>
        <dbReference type="SMART" id="SM01116"/>
    </source>
</evidence>